<dbReference type="EMBL" id="CP037899">
    <property type="protein sequence ID" value="QDQ42337.1"/>
    <property type="molecule type" value="Genomic_DNA"/>
</dbReference>
<dbReference type="InterPro" id="IPR011330">
    <property type="entry name" value="Glyco_hydro/deAcase_b/a-brl"/>
</dbReference>
<dbReference type="PANTHER" id="PTHR36306">
    <property type="entry name" value="ALPHA-AMYLASE-RELATED-RELATED"/>
    <property type="match status" value="1"/>
</dbReference>
<dbReference type="GO" id="GO:0005975">
    <property type="term" value="P:carbohydrate metabolic process"/>
    <property type="evidence" value="ECO:0007669"/>
    <property type="project" value="InterPro"/>
</dbReference>
<sequence length="508" mass="58025">MMGELPVFCGKEKELKEAIQKQEKITLDTTGIDFEQIKSAASIALHMHQPLIPAGGTDLRSARIISNLQFMLEHLGEGDNHNAPVFQWCYQRMGKFIPELLSQNKQPRVMLDYSGCLLYGFEQMRSRDILDALNTLANDTACRKATEFLGTAWGHTVAPSTPIQDFRLHVEAWQQHFGSLFGFEALSRVRGFSPPEMALPNHPDVAYAFVRTLLDCGYKWVLVQEHTVERPDGHPLSFKHIPHRLVCVNANGEVASIIAIIKTQGSDTKLVGQMQPWYEAKGLNRIQFCGKALPPLVTQIADGENGGVMMNEFPSKYFEVIRESSYSPTPVVNVSEYLAYLEQLGLKQEDYPPIQPIHQHYLFQKFEPGDGTRKLSETIVKIKEENPRFSMEGGSWTNNISWVKGYGDLLGPMERLSSLFYEKVLQKGISSNEEKYRQALFYLLVSETSCFRYWGTGLWTEYGKEICRRGIEFIEKIFRKNSSFIKTLRGYFKRFSLLCRPCLYHSSR</sequence>
<evidence type="ECO:0008006" key="3">
    <source>
        <dbReference type="Google" id="ProtNLM"/>
    </source>
</evidence>
<dbReference type="SUPFAM" id="SSF88713">
    <property type="entry name" value="Glycoside hydrolase/deacetylase"/>
    <property type="match status" value="1"/>
</dbReference>
<dbReference type="InterPro" id="IPR052046">
    <property type="entry name" value="GH57_Enzymes"/>
</dbReference>
<dbReference type="Proteomes" id="UP000315925">
    <property type="component" value="Chromosome"/>
</dbReference>
<proteinExistence type="predicted"/>
<evidence type="ECO:0000313" key="2">
    <source>
        <dbReference type="Proteomes" id="UP000315925"/>
    </source>
</evidence>
<reference evidence="2" key="1">
    <citation type="submission" date="2019-03" db="EMBL/GenBank/DDBJ databases">
        <title>Complete genome of Methylacidiphilum kamchatkense Kam1.</title>
        <authorList>
            <person name="Kruse T."/>
            <person name="Murarilal Ratnadevi C."/>
            <person name="Erikstad H.-A."/>
            <person name="Birkeland N.-K."/>
        </authorList>
    </citation>
    <scope>NUCLEOTIDE SEQUENCE [LARGE SCALE GENOMIC DNA]</scope>
    <source>
        <strain evidence="2">kam1</strain>
    </source>
</reference>
<dbReference type="CDD" id="cd10798">
    <property type="entry name" value="GH57N_like_1"/>
    <property type="match status" value="1"/>
</dbReference>
<dbReference type="PANTHER" id="PTHR36306:SF5">
    <property type="entry name" value="SLR1535 PROTEIN"/>
    <property type="match status" value="1"/>
</dbReference>
<dbReference type="KEGG" id="mkc:kam1_1107"/>
<evidence type="ECO:0000313" key="1">
    <source>
        <dbReference type="EMBL" id="QDQ42337.1"/>
    </source>
</evidence>
<dbReference type="Gene3D" id="3.20.110.20">
    <property type="match status" value="1"/>
</dbReference>
<organism evidence="1 2">
    <name type="scientific">Methylacidiphilum kamchatkense Kam1</name>
    <dbReference type="NCBI Taxonomy" id="1202785"/>
    <lineage>
        <taxon>Bacteria</taxon>
        <taxon>Pseudomonadati</taxon>
        <taxon>Verrucomicrobiota</taxon>
        <taxon>Methylacidiphilae</taxon>
        <taxon>Methylacidiphilales</taxon>
        <taxon>Methylacidiphilaceae</taxon>
        <taxon>Methylacidiphilum (ex Ratnadevi et al. 2023)</taxon>
    </lineage>
</organism>
<protein>
    <recommendedName>
        <fullName evidence="3">Glycosyl hydrolase family 57</fullName>
    </recommendedName>
</protein>
<dbReference type="AlphaFoldDB" id="A0A516TM67"/>
<name>A0A516TM67_9BACT</name>
<accession>A0A516TM67</accession>
<gene>
    <name evidence="1" type="ORF">kam1_1107</name>
</gene>